<dbReference type="InterPro" id="IPR002528">
    <property type="entry name" value="MATE_fam"/>
</dbReference>
<dbReference type="AlphaFoldDB" id="A0A022PK02"/>
<dbReference type="NCBIfam" id="TIGR00797">
    <property type="entry name" value="matE"/>
    <property type="match status" value="1"/>
</dbReference>
<comment type="subcellular location">
    <subcellularLocation>
        <location evidence="1">Cell inner membrane</location>
        <topology evidence="1">Multi-pass membrane protein</topology>
    </subcellularLocation>
</comment>
<keyword evidence="6 10" id="KW-1133">Transmembrane helix</keyword>
<evidence type="ECO:0000256" key="10">
    <source>
        <dbReference type="SAM" id="Phobius"/>
    </source>
</evidence>
<evidence type="ECO:0000256" key="8">
    <source>
        <dbReference type="ARBA" id="ARBA00023136"/>
    </source>
</evidence>
<feature type="transmembrane region" description="Helical" evidence="10">
    <location>
        <begin position="306"/>
        <end position="326"/>
    </location>
</feature>
<evidence type="ECO:0000256" key="9">
    <source>
        <dbReference type="ARBA" id="ARBA00031636"/>
    </source>
</evidence>
<dbReference type="PANTHER" id="PTHR43298">
    <property type="entry name" value="MULTIDRUG RESISTANCE PROTEIN NORM-RELATED"/>
    <property type="match status" value="1"/>
</dbReference>
<name>A0A022PK02_9GAMM</name>
<comment type="caution">
    <text evidence="11">The sequence shown here is derived from an EMBL/GenBank/DDBJ whole genome shotgun (WGS) entry which is preliminary data.</text>
</comment>
<evidence type="ECO:0000256" key="3">
    <source>
        <dbReference type="ARBA" id="ARBA00022449"/>
    </source>
</evidence>
<reference evidence="11 12" key="1">
    <citation type="submission" date="2014-03" db="EMBL/GenBank/DDBJ databases">
        <title>Draft Genome of Photorhabdus luminescens BA1, an Egyptian Isolate.</title>
        <authorList>
            <person name="Ghazal S."/>
            <person name="Hurst S.G.IV."/>
            <person name="Morris K."/>
            <person name="Thomas K."/>
            <person name="Tisa L.S."/>
        </authorList>
    </citation>
    <scope>NUCLEOTIDE SEQUENCE [LARGE SCALE GENOMIC DNA]</scope>
    <source>
        <strain evidence="11 12">BA1</strain>
    </source>
</reference>
<dbReference type="PATRIC" id="fig|1393736.3.peg.1599"/>
<feature type="transmembrane region" description="Helical" evidence="10">
    <location>
        <begin position="409"/>
        <end position="428"/>
    </location>
</feature>
<keyword evidence="12" id="KW-1185">Reference proteome</keyword>
<keyword evidence="8 10" id="KW-0472">Membrane</keyword>
<dbReference type="Proteomes" id="UP000023464">
    <property type="component" value="Unassembled WGS sequence"/>
</dbReference>
<keyword evidence="5 10" id="KW-0812">Transmembrane</keyword>
<feature type="transmembrane region" description="Helical" evidence="10">
    <location>
        <begin position="89"/>
        <end position="111"/>
    </location>
</feature>
<organism evidence="11 12">
    <name type="scientific">Photorhabdus aegyptia</name>
    <dbReference type="NCBI Taxonomy" id="2805098"/>
    <lineage>
        <taxon>Bacteria</taxon>
        <taxon>Pseudomonadati</taxon>
        <taxon>Pseudomonadota</taxon>
        <taxon>Gammaproteobacteria</taxon>
        <taxon>Enterobacterales</taxon>
        <taxon>Morganellaceae</taxon>
        <taxon>Photorhabdus</taxon>
    </lineage>
</organism>
<evidence type="ECO:0000313" key="12">
    <source>
        <dbReference type="Proteomes" id="UP000023464"/>
    </source>
</evidence>
<dbReference type="PIRSF" id="PIRSF006603">
    <property type="entry name" value="DinF"/>
    <property type="match status" value="1"/>
</dbReference>
<feature type="transmembrane region" description="Helical" evidence="10">
    <location>
        <begin position="12"/>
        <end position="33"/>
    </location>
</feature>
<dbReference type="GO" id="GO:0006811">
    <property type="term" value="P:monoatomic ion transport"/>
    <property type="evidence" value="ECO:0007669"/>
    <property type="project" value="UniProtKB-KW"/>
</dbReference>
<feature type="transmembrane region" description="Helical" evidence="10">
    <location>
        <begin position="160"/>
        <end position="184"/>
    </location>
</feature>
<dbReference type="EMBL" id="JFGV01000018">
    <property type="protein sequence ID" value="EYU15849.1"/>
    <property type="molecule type" value="Genomic_DNA"/>
</dbReference>
<proteinExistence type="predicted"/>
<dbReference type="RefSeq" id="WP_036777669.1">
    <property type="nucleotide sequence ID" value="NZ_CAWLTM010000097.1"/>
</dbReference>
<dbReference type="Pfam" id="PF01554">
    <property type="entry name" value="MatE"/>
    <property type="match status" value="2"/>
</dbReference>
<keyword evidence="7" id="KW-0406">Ion transport</keyword>
<evidence type="ECO:0000313" key="11">
    <source>
        <dbReference type="EMBL" id="EYU15849.1"/>
    </source>
</evidence>
<evidence type="ECO:0000256" key="2">
    <source>
        <dbReference type="ARBA" id="ARBA00022448"/>
    </source>
</evidence>
<feature type="transmembrane region" description="Helical" evidence="10">
    <location>
        <begin position="346"/>
        <end position="365"/>
    </location>
</feature>
<feature type="transmembrane region" description="Helical" evidence="10">
    <location>
        <begin position="131"/>
        <end position="148"/>
    </location>
</feature>
<dbReference type="GO" id="GO:0005886">
    <property type="term" value="C:plasma membrane"/>
    <property type="evidence" value="ECO:0007669"/>
    <property type="project" value="UniProtKB-SubCell"/>
</dbReference>
<feature type="transmembrane region" description="Helical" evidence="10">
    <location>
        <begin position="45"/>
        <end position="68"/>
    </location>
</feature>
<dbReference type="GO" id="GO:0042910">
    <property type="term" value="F:xenobiotic transmembrane transporter activity"/>
    <property type="evidence" value="ECO:0007669"/>
    <property type="project" value="InterPro"/>
</dbReference>
<dbReference type="GO" id="GO:0015297">
    <property type="term" value="F:antiporter activity"/>
    <property type="evidence" value="ECO:0007669"/>
    <property type="project" value="UniProtKB-KW"/>
</dbReference>
<evidence type="ECO:0000256" key="4">
    <source>
        <dbReference type="ARBA" id="ARBA00022475"/>
    </source>
</evidence>
<accession>A0A022PK02</accession>
<gene>
    <name evidence="11" type="ORF">BA1DRAFT_01586</name>
</gene>
<keyword evidence="3" id="KW-0050">Antiport</keyword>
<keyword evidence="4" id="KW-1003">Cell membrane</keyword>
<keyword evidence="2" id="KW-0813">Transport</keyword>
<evidence type="ECO:0000256" key="5">
    <source>
        <dbReference type="ARBA" id="ARBA00022692"/>
    </source>
</evidence>
<dbReference type="InterPro" id="IPR050222">
    <property type="entry name" value="MATE_MdtK"/>
</dbReference>
<sequence length="447" mass="49583">MNSRINLKPYQQVLITAFPFILLMLSQSLNSIIDMFIVSKIGMNAIAAVGLCGFIFSIMTSCVTGITISVQTVVGKSIGAGKINQGINALHSAIFVAIVLGILIVGLGFFVPKFITLFIHDEVLASNCITYLQTLVLGAPAIGIIRAFRGYYGGIGENKMSVLIIFSTYFFNFLIGFTLVSLGYGIRGAGLGTCCAFYIGACLFYFSGYFIDSKYRFFKVTKIFEQIGVISKLSFYAGIQQLFFSGGFAVMFIIASQMNSSALAVITILNNLMLLSITPLIGMGMASAVYVSRSLGANKYKDAKSWGNIAVKLGFGIFIIQLFILINPHYIMGLFIKDNFIVNNYIGLFKITVLFVFSEVFAQILKFSMFGAGFNRQLTMVTVPLQWFFFIPLAIYLCLFKNHGIETLWFSFLVYRLIESIFMLIIWLKESWVPAKLDNIFPKSADC</sequence>
<feature type="transmembrane region" description="Helical" evidence="10">
    <location>
        <begin position="377"/>
        <end position="397"/>
    </location>
</feature>
<dbReference type="PANTHER" id="PTHR43298:SF2">
    <property type="entry name" value="FMN_FAD EXPORTER YEEO-RELATED"/>
    <property type="match status" value="1"/>
</dbReference>
<feature type="transmembrane region" description="Helical" evidence="10">
    <location>
        <begin position="261"/>
        <end position="285"/>
    </location>
</feature>
<evidence type="ECO:0000256" key="7">
    <source>
        <dbReference type="ARBA" id="ARBA00023065"/>
    </source>
</evidence>
<protein>
    <recommendedName>
        <fullName evidence="9">Multidrug-efflux transporter</fullName>
    </recommendedName>
</protein>
<dbReference type="InterPro" id="IPR048279">
    <property type="entry name" value="MdtK-like"/>
</dbReference>
<evidence type="ECO:0000256" key="1">
    <source>
        <dbReference type="ARBA" id="ARBA00004429"/>
    </source>
</evidence>
<feature type="transmembrane region" description="Helical" evidence="10">
    <location>
        <begin position="190"/>
        <end position="212"/>
    </location>
</feature>
<feature type="transmembrane region" description="Helical" evidence="10">
    <location>
        <begin position="233"/>
        <end position="255"/>
    </location>
</feature>
<evidence type="ECO:0000256" key="6">
    <source>
        <dbReference type="ARBA" id="ARBA00022989"/>
    </source>
</evidence>